<accession>A0A9W6CQ44</accession>
<name>A0A9W6CQ44_9MICO</name>
<evidence type="ECO:0008006" key="11">
    <source>
        <dbReference type="Google" id="ProtNLM"/>
    </source>
</evidence>
<evidence type="ECO:0000256" key="8">
    <source>
        <dbReference type="SAM" id="Phobius"/>
    </source>
</evidence>
<keyword evidence="10" id="KW-1185">Reference proteome</keyword>
<dbReference type="Proteomes" id="UP001144396">
    <property type="component" value="Unassembled WGS sequence"/>
</dbReference>
<evidence type="ECO:0000256" key="4">
    <source>
        <dbReference type="ARBA" id="ARBA00022475"/>
    </source>
</evidence>
<evidence type="ECO:0000313" key="10">
    <source>
        <dbReference type="Proteomes" id="UP001144396"/>
    </source>
</evidence>
<dbReference type="InterPro" id="IPR011606">
    <property type="entry name" value="Brnchd-chn_aa_trnsp_permease"/>
</dbReference>
<dbReference type="GO" id="GO:1903785">
    <property type="term" value="P:L-valine transmembrane transport"/>
    <property type="evidence" value="ECO:0007669"/>
    <property type="project" value="TreeGrafter"/>
</dbReference>
<evidence type="ECO:0000256" key="6">
    <source>
        <dbReference type="ARBA" id="ARBA00022989"/>
    </source>
</evidence>
<evidence type="ECO:0000256" key="1">
    <source>
        <dbReference type="ARBA" id="ARBA00004651"/>
    </source>
</evidence>
<reference evidence="9" key="1">
    <citation type="submission" date="2022-12" db="EMBL/GenBank/DDBJ databases">
        <title>Reference genome sequencing for broad-spectrum identification of bacterial and archaeal isolates by mass spectrometry.</title>
        <authorList>
            <person name="Sekiguchi Y."/>
            <person name="Tourlousse D.M."/>
        </authorList>
    </citation>
    <scope>NUCLEOTIDE SEQUENCE</scope>
    <source>
        <strain evidence="9">14</strain>
    </source>
</reference>
<evidence type="ECO:0000256" key="2">
    <source>
        <dbReference type="ARBA" id="ARBA00010735"/>
    </source>
</evidence>
<evidence type="ECO:0000256" key="7">
    <source>
        <dbReference type="ARBA" id="ARBA00023136"/>
    </source>
</evidence>
<comment type="similarity">
    <text evidence="2">Belongs to the AzlC family.</text>
</comment>
<dbReference type="RefSeq" id="WP_281882459.1">
    <property type="nucleotide sequence ID" value="NZ_BSDP01000001.1"/>
</dbReference>
<evidence type="ECO:0000313" key="9">
    <source>
        <dbReference type="EMBL" id="GLI26458.1"/>
    </source>
</evidence>
<proteinExistence type="inferred from homology"/>
<dbReference type="Pfam" id="PF03591">
    <property type="entry name" value="AzlC"/>
    <property type="match status" value="1"/>
</dbReference>
<dbReference type="AlphaFoldDB" id="A0A9W6CQ44"/>
<comment type="caution">
    <text evidence="9">The sequence shown here is derived from an EMBL/GenBank/DDBJ whole genome shotgun (WGS) entry which is preliminary data.</text>
</comment>
<comment type="subcellular location">
    <subcellularLocation>
        <location evidence="1">Cell membrane</location>
        <topology evidence="1">Multi-pass membrane protein</topology>
    </subcellularLocation>
</comment>
<evidence type="ECO:0000256" key="5">
    <source>
        <dbReference type="ARBA" id="ARBA00022692"/>
    </source>
</evidence>
<keyword evidence="6 8" id="KW-1133">Transmembrane helix</keyword>
<feature type="transmembrane region" description="Helical" evidence="8">
    <location>
        <begin position="136"/>
        <end position="160"/>
    </location>
</feature>
<protein>
    <recommendedName>
        <fullName evidence="11">Branched-chain amino acid ABC transporter permease</fullName>
    </recommendedName>
</protein>
<dbReference type="PANTHER" id="PTHR34979">
    <property type="entry name" value="INNER MEMBRANE PROTEIN YGAZ"/>
    <property type="match status" value="1"/>
</dbReference>
<evidence type="ECO:0000256" key="3">
    <source>
        <dbReference type="ARBA" id="ARBA00022448"/>
    </source>
</evidence>
<feature type="transmembrane region" description="Helical" evidence="8">
    <location>
        <begin position="21"/>
        <end position="40"/>
    </location>
</feature>
<keyword evidence="3" id="KW-0813">Transport</keyword>
<keyword evidence="4" id="KW-1003">Cell membrane</keyword>
<keyword evidence="7 8" id="KW-0472">Membrane</keyword>
<dbReference type="GO" id="GO:0005886">
    <property type="term" value="C:plasma membrane"/>
    <property type="evidence" value="ECO:0007669"/>
    <property type="project" value="UniProtKB-SubCell"/>
</dbReference>
<dbReference type="PANTHER" id="PTHR34979:SF1">
    <property type="entry name" value="INNER MEMBRANE PROTEIN YGAZ"/>
    <property type="match status" value="1"/>
</dbReference>
<dbReference type="EMBL" id="BSDP01000001">
    <property type="protein sequence ID" value="GLI26458.1"/>
    <property type="molecule type" value="Genomic_DNA"/>
</dbReference>
<gene>
    <name evidence="9" type="ORF">ARHIZOSPH14_07000</name>
</gene>
<sequence>MTDLPRVRPVSDGVRDALTVVIAYIPFGLALGATLASLNVDPFVAWTSSPLIVAGASQLVSVQLLSEGAAPVIVVLTALVVNSRHLLYSASLAPYWRDWSRGTRAGGAYFLADPMYALAIARYEGKAEDSTARLRYYFAMSFATWAGWMILTGAGVLLGAVLPESLPLELAAPLTFLLLLLPTLKGRPAYVSAATAGIVAIIAAPLPLGLGLIAAAIVGMIAGAMTERMQAA</sequence>
<feature type="transmembrane region" description="Helical" evidence="8">
    <location>
        <begin position="60"/>
        <end position="81"/>
    </location>
</feature>
<organism evidence="9 10">
    <name type="scientific">Agromyces rhizosphaerae</name>
    <dbReference type="NCBI Taxonomy" id="88374"/>
    <lineage>
        <taxon>Bacteria</taxon>
        <taxon>Bacillati</taxon>
        <taxon>Actinomycetota</taxon>
        <taxon>Actinomycetes</taxon>
        <taxon>Micrococcales</taxon>
        <taxon>Microbacteriaceae</taxon>
        <taxon>Agromyces</taxon>
    </lineage>
</organism>
<feature type="transmembrane region" description="Helical" evidence="8">
    <location>
        <begin position="196"/>
        <end position="222"/>
    </location>
</feature>
<keyword evidence="5 8" id="KW-0812">Transmembrane</keyword>